<proteinExistence type="predicted"/>
<sequence>MESLTANSIRQVICLQWNVKVKEFLPDSTSQDDYNPFNVPEKTIRNADCRIKGMEFASSLNVLIQGLYRWSSQLTYAFAIVNDRAFLVMETNKLKFLDFLKLEHLDSVEKVTFHFQVLVTQLSADSISAEPDLADNKERPPVEGLEYADGEDICHRDGKFDGEIPEFTIDKAKELITKESTNNVLRVLAMEYLMKNIKAENVSGILKVAIDKDLKILQKQCSEFLSGCTIRPNNLYESSLSDSNSDELDSDDI</sequence>
<keyword evidence="2" id="KW-1185">Reference proteome</keyword>
<evidence type="ECO:0000313" key="1">
    <source>
        <dbReference type="EMBL" id="CAL1282824.1"/>
    </source>
</evidence>
<organism evidence="1 2">
    <name type="scientific">Larinioides sclopetarius</name>
    <dbReference type="NCBI Taxonomy" id="280406"/>
    <lineage>
        <taxon>Eukaryota</taxon>
        <taxon>Metazoa</taxon>
        <taxon>Ecdysozoa</taxon>
        <taxon>Arthropoda</taxon>
        <taxon>Chelicerata</taxon>
        <taxon>Arachnida</taxon>
        <taxon>Araneae</taxon>
        <taxon>Araneomorphae</taxon>
        <taxon>Entelegynae</taxon>
        <taxon>Araneoidea</taxon>
        <taxon>Araneidae</taxon>
        <taxon>Larinioides</taxon>
    </lineage>
</organism>
<dbReference type="AlphaFoldDB" id="A0AAV2AHW3"/>
<gene>
    <name evidence="1" type="ORF">LARSCL_LOCUS12273</name>
</gene>
<reference evidence="1 2" key="1">
    <citation type="submission" date="2024-04" db="EMBL/GenBank/DDBJ databases">
        <authorList>
            <person name="Rising A."/>
            <person name="Reimegard J."/>
            <person name="Sonavane S."/>
            <person name="Akerstrom W."/>
            <person name="Nylinder S."/>
            <person name="Hedman E."/>
            <person name="Kallberg Y."/>
        </authorList>
    </citation>
    <scope>NUCLEOTIDE SEQUENCE [LARGE SCALE GENOMIC DNA]</scope>
</reference>
<dbReference type="Proteomes" id="UP001497382">
    <property type="component" value="Unassembled WGS sequence"/>
</dbReference>
<protein>
    <submittedName>
        <fullName evidence="1">Uncharacterized protein</fullName>
    </submittedName>
</protein>
<accession>A0AAV2AHW3</accession>
<comment type="caution">
    <text evidence="1">The sequence shown here is derived from an EMBL/GenBank/DDBJ whole genome shotgun (WGS) entry which is preliminary data.</text>
</comment>
<dbReference type="EMBL" id="CAXIEN010000160">
    <property type="protein sequence ID" value="CAL1282824.1"/>
    <property type="molecule type" value="Genomic_DNA"/>
</dbReference>
<evidence type="ECO:0000313" key="2">
    <source>
        <dbReference type="Proteomes" id="UP001497382"/>
    </source>
</evidence>
<name>A0AAV2AHW3_9ARAC</name>